<proteinExistence type="predicted"/>
<name>A0ABD2Q202_9PLAT</name>
<keyword evidence="2" id="KW-1185">Reference proteome</keyword>
<sequence>MERVLYDATFDYAKWNISALLNRLTPVYKTALTRNVPLSLINFVTDITFDVQQFSRSTCENNWERMCTQIVTGSRAFVSLLSNSNTQLASELLQLHDLPHIAIAHAFGDWSTYSKSHPHEYRVDAFLSDRDIEKFLTSYMESLEDSKSFLIQKDRLRNYATLTDHLFTPDYEVRTRKLSNFEFTPVSINDEQMNQTRNLISTALIDDIIVSVPGSDSLGGSAQKWVNLLMKSKLLDQSLFWLLVDVGQRSINSFTESFKNTVLNHANSTSIERNINMAFLSMLPMKSEQDCQQIILEQGFLGSLLESLNDCEFAQYPDSVGQLILAVHFLGGAFSRFAKDLDNSSVDAVTGLPTPANWNCYDSTTKFSMASRIFPQLNKLLDESGWTRKVWLHSSKTWAMNSNFSLTFRATAEINLNSVFEWAQPLNLTPYAYDFRDSYPVVSGLFCNEFHSFNNETLTLTSVLVSPFVGGDVDSNTKTLKNPTGFCYDIILELQRLLHFKSVSDFDLILNKLCCPYTTRFCGRQFAGKWFLDRNNRDAHKRCKRFSISYHSNYILC</sequence>
<protein>
    <submittedName>
        <fullName evidence="1">Uncharacterized protein</fullName>
    </submittedName>
</protein>
<dbReference type="Proteomes" id="UP001626550">
    <property type="component" value="Unassembled WGS sequence"/>
</dbReference>
<dbReference type="EMBL" id="JBJKFK010001238">
    <property type="protein sequence ID" value="KAL3313643.1"/>
    <property type="molecule type" value="Genomic_DNA"/>
</dbReference>
<evidence type="ECO:0000313" key="1">
    <source>
        <dbReference type="EMBL" id="KAL3313643.1"/>
    </source>
</evidence>
<dbReference type="AlphaFoldDB" id="A0ABD2Q202"/>
<reference evidence="1 2" key="1">
    <citation type="submission" date="2024-11" db="EMBL/GenBank/DDBJ databases">
        <title>Adaptive evolution of stress response genes in parasites aligns with host niche diversity.</title>
        <authorList>
            <person name="Hahn C."/>
            <person name="Resl P."/>
        </authorList>
    </citation>
    <scope>NUCLEOTIDE SEQUENCE [LARGE SCALE GENOMIC DNA]</scope>
    <source>
        <strain evidence="1">EGGRZ-B1_66</strain>
        <tissue evidence="1">Body</tissue>
    </source>
</reference>
<organism evidence="1 2">
    <name type="scientific">Cichlidogyrus casuarinus</name>
    <dbReference type="NCBI Taxonomy" id="1844966"/>
    <lineage>
        <taxon>Eukaryota</taxon>
        <taxon>Metazoa</taxon>
        <taxon>Spiralia</taxon>
        <taxon>Lophotrochozoa</taxon>
        <taxon>Platyhelminthes</taxon>
        <taxon>Monogenea</taxon>
        <taxon>Monopisthocotylea</taxon>
        <taxon>Dactylogyridea</taxon>
        <taxon>Ancyrocephalidae</taxon>
        <taxon>Cichlidogyrus</taxon>
    </lineage>
</organism>
<evidence type="ECO:0000313" key="2">
    <source>
        <dbReference type="Proteomes" id="UP001626550"/>
    </source>
</evidence>
<gene>
    <name evidence="1" type="ORF">Ciccas_007755</name>
</gene>
<accession>A0ABD2Q202</accession>
<comment type="caution">
    <text evidence="1">The sequence shown here is derived from an EMBL/GenBank/DDBJ whole genome shotgun (WGS) entry which is preliminary data.</text>
</comment>